<sequence length="275" mass="30151">MNKKLLFSIIVSAALVACESDDNTPDVTAPVIEVEEPESGEQFAAGGEIHAHGEVSDNEGLASYNITIHDDFDDHTHGRTLSAFAFDQSYVVEGATAEIDVEIDIDADATAGPYHFIVQAIDATGNSTSFADGSAIERQIWITNDQMPLVHFQDATGEEVEEYEAVVGETIQFYGLIEDQSGTLDHVDIEVGHAEEIEEHDHEHARVLDEAIFDQEFEVEGETSVTIQSLLADANIVITQSDLDELEEGEHLYLMITALDEDGNSSYHQIAIHFD</sequence>
<dbReference type="Pfam" id="PF15418">
    <property type="entry name" value="DUF4625"/>
    <property type="match status" value="1"/>
</dbReference>
<dbReference type="RefSeq" id="WP_073118525.1">
    <property type="nucleotide sequence ID" value="NZ_FRAA01000001.1"/>
</dbReference>
<dbReference type="Gene3D" id="2.60.40.10">
    <property type="entry name" value="Immunoglobulins"/>
    <property type="match status" value="1"/>
</dbReference>
<gene>
    <name evidence="1" type="ORF">SAMN04488028_101153</name>
</gene>
<dbReference type="Proteomes" id="UP000184474">
    <property type="component" value="Unassembled WGS sequence"/>
</dbReference>
<dbReference type="PROSITE" id="PS51257">
    <property type="entry name" value="PROKAR_LIPOPROTEIN"/>
    <property type="match status" value="1"/>
</dbReference>
<name>A0A1M6JDT7_REIAG</name>
<dbReference type="STRING" id="156994.SAMN04488028_101153"/>
<accession>A0A1M6JDT7</accession>
<organism evidence="1 2">
    <name type="scientific">Reichenbachiella agariperforans</name>
    <dbReference type="NCBI Taxonomy" id="156994"/>
    <lineage>
        <taxon>Bacteria</taxon>
        <taxon>Pseudomonadati</taxon>
        <taxon>Bacteroidota</taxon>
        <taxon>Cytophagia</taxon>
        <taxon>Cytophagales</taxon>
        <taxon>Reichenbachiellaceae</taxon>
        <taxon>Reichenbachiella</taxon>
    </lineage>
</organism>
<keyword evidence="2" id="KW-1185">Reference proteome</keyword>
<dbReference type="InterPro" id="IPR027829">
    <property type="entry name" value="DUF4625"/>
</dbReference>
<evidence type="ECO:0008006" key="3">
    <source>
        <dbReference type="Google" id="ProtNLM"/>
    </source>
</evidence>
<dbReference type="InterPro" id="IPR013783">
    <property type="entry name" value="Ig-like_fold"/>
</dbReference>
<dbReference type="AlphaFoldDB" id="A0A1M6JDT7"/>
<protein>
    <recommendedName>
        <fullName evidence="3">DUF4625 domain-containing protein</fullName>
    </recommendedName>
</protein>
<proteinExistence type="predicted"/>
<reference evidence="2" key="1">
    <citation type="submission" date="2016-11" db="EMBL/GenBank/DDBJ databases">
        <authorList>
            <person name="Varghese N."/>
            <person name="Submissions S."/>
        </authorList>
    </citation>
    <scope>NUCLEOTIDE SEQUENCE [LARGE SCALE GENOMIC DNA]</scope>
    <source>
        <strain evidence="2">DSM 26134</strain>
    </source>
</reference>
<dbReference type="EMBL" id="FRAA01000001">
    <property type="protein sequence ID" value="SHJ44863.1"/>
    <property type="molecule type" value="Genomic_DNA"/>
</dbReference>
<evidence type="ECO:0000313" key="2">
    <source>
        <dbReference type="Proteomes" id="UP000184474"/>
    </source>
</evidence>
<evidence type="ECO:0000313" key="1">
    <source>
        <dbReference type="EMBL" id="SHJ44863.1"/>
    </source>
</evidence>